<proteinExistence type="inferred from homology"/>
<feature type="transmembrane region" description="Helical" evidence="6">
    <location>
        <begin position="182"/>
        <end position="201"/>
    </location>
</feature>
<sequence>MKKIVMLALIGLLAQLIDGSLGMAYGVTSTTLLLVAGFSPAIASASVHLSEVVTSAVSGYSHLKFGNVDMKTVKKLVIPGAIGAFLGAAFLSCIPSTLIKPYISLFLLGLGFYVLFRFLWIKVNVNIETDSTESSSKKRMYRPLGLIAGFMDATGGGGWGPITTPILLTQKNLTPSKAIGSVNFSEFAVSLSASIGFFLFIGWETLLWQVVIAMMLGGVIAAPFAAWLVQKLKPALLGVLAGGLIIITNLRTILNEFFSVDLFTEVSAMLPLLILWSFLIGFAVRKKA</sequence>
<organism evidence="7 8">
    <name type="scientific">Fictibacillus phosphorivorans</name>
    <dbReference type="NCBI Taxonomy" id="1221500"/>
    <lineage>
        <taxon>Bacteria</taxon>
        <taxon>Bacillati</taxon>
        <taxon>Bacillota</taxon>
        <taxon>Bacilli</taxon>
        <taxon>Bacillales</taxon>
        <taxon>Fictibacillaceae</taxon>
        <taxon>Fictibacillus</taxon>
    </lineage>
</organism>
<evidence type="ECO:0000313" key="8">
    <source>
        <dbReference type="Proteomes" id="UP000076623"/>
    </source>
</evidence>
<feature type="transmembrane region" description="Helical" evidence="6">
    <location>
        <begin position="207"/>
        <end position="228"/>
    </location>
</feature>
<dbReference type="EMBL" id="CP015378">
    <property type="protein sequence ID" value="ANC76508.1"/>
    <property type="molecule type" value="Genomic_DNA"/>
</dbReference>
<evidence type="ECO:0000256" key="6">
    <source>
        <dbReference type="RuleBase" id="RU363041"/>
    </source>
</evidence>
<keyword evidence="6" id="KW-1003">Cell membrane</keyword>
<dbReference type="InterPro" id="IPR002781">
    <property type="entry name" value="TM_pro_TauE-like"/>
</dbReference>
<dbReference type="KEGG" id="fpn:ABE65_006720"/>
<dbReference type="RefSeq" id="WP_066392735.1">
    <property type="nucleotide sequence ID" value="NZ_CP015378.1"/>
</dbReference>
<name>A0A160IK41_9BACL</name>
<dbReference type="Pfam" id="PF01925">
    <property type="entry name" value="TauE"/>
    <property type="match status" value="1"/>
</dbReference>
<evidence type="ECO:0000256" key="1">
    <source>
        <dbReference type="ARBA" id="ARBA00004141"/>
    </source>
</evidence>
<dbReference type="InterPro" id="IPR051598">
    <property type="entry name" value="TSUP/Inactive_protease-like"/>
</dbReference>
<dbReference type="PANTHER" id="PTHR43701">
    <property type="entry name" value="MEMBRANE TRANSPORTER PROTEIN MJ0441-RELATED"/>
    <property type="match status" value="1"/>
</dbReference>
<dbReference type="AlphaFoldDB" id="A0A160IK41"/>
<evidence type="ECO:0000256" key="3">
    <source>
        <dbReference type="ARBA" id="ARBA00022692"/>
    </source>
</evidence>
<comment type="similarity">
    <text evidence="2 6">Belongs to the 4-toluene sulfonate uptake permease (TSUP) (TC 2.A.102) family.</text>
</comment>
<dbReference type="Proteomes" id="UP000076623">
    <property type="component" value="Chromosome"/>
</dbReference>
<keyword evidence="8" id="KW-1185">Reference proteome</keyword>
<feature type="transmembrane region" description="Helical" evidence="6">
    <location>
        <begin position="102"/>
        <end position="120"/>
    </location>
</feature>
<evidence type="ECO:0000256" key="2">
    <source>
        <dbReference type="ARBA" id="ARBA00009142"/>
    </source>
</evidence>
<protein>
    <recommendedName>
        <fullName evidence="6">Probable membrane transporter protein</fullName>
    </recommendedName>
</protein>
<feature type="transmembrane region" description="Helical" evidence="6">
    <location>
        <begin position="76"/>
        <end position="95"/>
    </location>
</feature>
<dbReference type="PANTHER" id="PTHR43701:SF12">
    <property type="entry name" value="MEMBRANE TRANSPORTER PROTEIN YTNM-RELATED"/>
    <property type="match status" value="1"/>
</dbReference>
<dbReference type="GO" id="GO:0005886">
    <property type="term" value="C:plasma membrane"/>
    <property type="evidence" value="ECO:0007669"/>
    <property type="project" value="UniProtKB-SubCell"/>
</dbReference>
<feature type="transmembrane region" description="Helical" evidence="6">
    <location>
        <begin position="235"/>
        <end position="254"/>
    </location>
</feature>
<keyword evidence="5 6" id="KW-0472">Membrane</keyword>
<feature type="transmembrane region" description="Helical" evidence="6">
    <location>
        <begin position="266"/>
        <end position="284"/>
    </location>
</feature>
<reference evidence="7 8" key="1">
    <citation type="submission" date="2016-04" db="EMBL/GenBank/DDBJ databases">
        <title>Complete genome sequence of Fictibacillus phosphorivorans G25-29, a strain toxic to nematodes.</title>
        <authorList>
            <person name="Zheng Z."/>
        </authorList>
    </citation>
    <scope>NUCLEOTIDE SEQUENCE [LARGE SCALE GENOMIC DNA]</scope>
    <source>
        <strain evidence="7 8">G25-29</strain>
    </source>
</reference>
<accession>A0A160IK41</accession>
<comment type="subcellular location">
    <subcellularLocation>
        <location evidence="6">Cell membrane</location>
        <topology evidence="6">Multi-pass membrane protein</topology>
    </subcellularLocation>
    <subcellularLocation>
        <location evidence="1">Membrane</location>
        <topology evidence="1">Multi-pass membrane protein</topology>
    </subcellularLocation>
</comment>
<keyword evidence="3 6" id="KW-0812">Transmembrane</keyword>
<keyword evidence="4 6" id="KW-1133">Transmembrane helix</keyword>
<gene>
    <name evidence="7" type="ORF">ABE65_006720</name>
</gene>
<evidence type="ECO:0000256" key="4">
    <source>
        <dbReference type="ARBA" id="ARBA00022989"/>
    </source>
</evidence>
<evidence type="ECO:0000256" key="5">
    <source>
        <dbReference type="ARBA" id="ARBA00023136"/>
    </source>
</evidence>
<evidence type="ECO:0000313" key="7">
    <source>
        <dbReference type="EMBL" id="ANC76508.1"/>
    </source>
</evidence>